<keyword evidence="2" id="KW-1185">Reference proteome</keyword>
<comment type="caution">
    <text evidence="1">The sequence shown here is derived from an EMBL/GenBank/DDBJ whole genome shotgun (WGS) entry which is preliminary data.</text>
</comment>
<name>A0ABS3UAA1_9ACTN</name>
<evidence type="ECO:0000313" key="1">
    <source>
        <dbReference type="EMBL" id="MBO3735695.1"/>
    </source>
</evidence>
<protein>
    <recommendedName>
        <fullName evidence="3">Tyr recombinase domain-containing protein</fullName>
    </recommendedName>
</protein>
<dbReference type="SUPFAM" id="SSF56349">
    <property type="entry name" value="DNA breaking-rejoining enzymes"/>
    <property type="match status" value="1"/>
</dbReference>
<evidence type="ECO:0008006" key="3">
    <source>
        <dbReference type="Google" id="ProtNLM"/>
    </source>
</evidence>
<proteinExistence type="predicted"/>
<evidence type="ECO:0000313" key="2">
    <source>
        <dbReference type="Proteomes" id="UP000681341"/>
    </source>
</evidence>
<reference evidence="1 2" key="1">
    <citation type="submission" date="2021-03" db="EMBL/GenBank/DDBJ databases">
        <title>Glycomyces sp. nov., a novel actinomycete isolated from soil.</title>
        <authorList>
            <person name="Yang X."/>
            <person name="Xu X."/>
        </authorList>
    </citation>
    <scope>NUCLEOTIDE SEQUENCE [LARGE SCALE GENOMIC DNA]</scope>
    <source>
        <strain evidence="1 2">NEAU-S30</strain>
    </source>
</reference>
<accession>A0ABS3UAA1</accession>
<sequence length="76" mass="8684">MRKHKTQRRRWSSEEARRFLESAREDDDPCYVRYVGVLVLGLRSGEALGVGESELDLEAGQLGWRGSSSGWARNCR</sequence>
<dbReference type="EMBL" id="JAGFNP010000017">
    <property type="protein sequence ID" value="MBO3735695.1"/>
    <property type="molecule type" value="Genomic_DNA"/>
</dbReference>
<gene>
    <name evidence="1" type="ORF">J5V16_22960</name>
</gene>
<organism evidence="1 2">
    <name type="scientific">Glycomyces niveus</name>
    <dbReference type="NCBI Taxonomy" id="2820287"/>
    <lineage>
        <taxon>Bacteria</taxon>
        <taxon>Bacillati</taxon>
        <taxon>Actinomycetota</taxon>
        <taxon>Actinomycetes</taxon>
        <taxon>Glycomycetales</taxon>
        <taxon>Glycomycetaceae</taxon>
        <taxon>Glycomyces</taxon>
    </lineage>
</organism>
<dbReference type="InterPro" id="IPR011010">
    <property type="entry name" value="DNA_brk_join_enz"/>
</dbReference>
<dbReference type="Proteomes" id="UP000681341">
    <property type="component" value="Unassembled WGS sequence"/>
</dbReference>